<keyword evidence="8 12" id="KW-0456">Lyase</keyword>
<evidence type="ECO:0000256" key="1">
    <source>
        <dbReference type="ARBA" id="ARBA00000441"/>
    </source>
</evidence>
<keyword evidence="5 11" id="KW-0479">Metal-binding</keyword>
<dbReference type="InterPro" id="IPR000771">
    <property type="entry name" value="FBA_II"/>
</dbReference>
<dbReference type="Pfam" id="PF01116">
    <property type="entry name" value="F_bP_aldolase"/>
    <property type="match status" value="1"/>
</dbReference>
<dbReference type="PANTHER" id="PTHR30304:SF0">
    <property type="entry name" value="D-TAGATOSE-1,6-BISPHOSPHATE ALDOLASE SUBUNIT GATY-RELATED"/>
    <property type="match status" value="1"/>
</dbReference>
<comment type="similarity">
    <text evidence="4 12">Belongs to the class II fructose-bisphosphate aldolase family.</text>
</comment>
<accession>A0A1L1PTR2</accession>
<dbReference type="EMBL" id="CCAE010000027">
    <property type="protein sequence ID" value="CDN88705.1"/>
    <property type="molecule type" value="Genomic_DNA"/>
</dbReference>
<proteinExistence type="inferred from homology"/>
<dbReference type="InterPro" id="IPR013785">
    <property type="entry name" value="Aldolase_TIM"/>
</dbReference>
<dbReference type="PROSITE" id="PS00602">
    <property type="entry name" value="ALDOLASE_CLASS_II_1"/>
    <property type="match status" value="1"/>
</dbReference>
<evidence type="ECO:0000313" key="14">
    <source>
        <dbReference type="Proteomes" id="UP000028878"/>
    </source>
</evidence>
<feature type="binding site" evidence="11">
    <location>
        <position position="142"/>
    </location>
    <ligand>
        <name>Zn(2+)</name>
        <dbReference type="ChEBI" id="CHEBI:29105"/>
        <label>2</label>
    </ligand>
</feature>
<dbReference type="CDD" id="cd00947">
    <property type="entry name" value="TBP_aldolase_IIB"/>
    <property type="match status" value="1"/>
</dbReference>
<evidence type="ECO:0000256" key="5">
    <source>
        <dbReference type="ARBA" id="ARBA00022723"/>
    </source>
</evidence>
<reference evidence="14" key="1">
    <citation type="submission" date="2014-11" db="EMBL/GenBank/DDBJ databases">
        <title>Draft genome sequence of Hydrogenophaga intermedia S1.</title>
        <authorList>
            <person name="Gan H.M."/>
            <person name="Chew T.H."/>
            <person name="Stolz A."/>
        </authorList>
    </citation>
    <scope>NUCLEOTIDE SEQUENCE [LARGE SCALE GENOMIC DNA]</scope>
    <source>
        <strain evidence="14">S1</strain>
    </source>
</reference>
<comment type="function">
    <text evidence="2 12">Catalyzes the aldol condensation of dihydroxyacetone phosphate (DHAP or glycerone-phosphate) with glyceraldehyde 3-phosphate (G3P) to form fructose 1,6-bisphosphate (FBP) in gluconeogenesis and the reverse reaction in glycolysis.</text>
</comment>
<gene>
    <name evidence="13" type="ORF">BN948_03141</name>
</gene>
<dbReference type="EC" id="4.1.2.13" evidence="12"/>
<dbReference type="PROSITE" id="PS00806">
    <property type="entry name" value="ALDOLASE_CLASS_II_2"/>
    <property type="match status" value="1"/>
</dbReference>
<comment type="catalytic activity">
    <reaction evidence="1 12">
        <text>beta-D-fructose 1,6-bisphosphate = D-glyceraldehyde 3-phosphate + dihydroxyacetone phosphate</text>
        <dbReference type="Rhea" id="RHEA:14729"/>
        <dbReference type="ChEBI" id="CHEBI:32966"/>
        <dbReference type="ChEBI" id="CHEBI:57642"/>
        <dbReference type="ChEBI" id="CHEBI:59776"/>
        <dbReference type="EC" id="4.1.2.13"/>
    </reaction>
</comment>
<protein>
    <recommendedName>
        <fullName evidence="12">Fructose-1,6-bisphosphate aldolase</fullName>
        <shortName evidence="12">FBP aldolase</shortName>
        <ecNumber evidence="12">4.1.2.13</ecNumber>
    </recommendedName>
</protein>
<evidence type="ECO:0000256" key="4">
    <source>
        <dbReference type="ARBA" id="ARBA00005812"/>
    </source>
</evidence>
<dbReference type="FunFam" id="3.20.20.70:FF:000111">
    <property type="entry name" value="Fructose-1,6-bisphosphate aldolase"/>
    <property type="match status" value="1"/>
</dbReference>
<evidence type="ECO:0000256" key="7">
    <source>
        <dbReference type="ARBA" id="ARBA00023152"/>
    </source>
</evidence>
<dbReference type="PANTHER" id="PTHR30304">
    <property type="entry name" value="D-TAGATOSE-1,6-BISPHOSPHATE ALDOLASE"/>
    <property type="match status" value="1"/>
</dbReference>
<sequence length="354" mass="38502">MALVSMRELLDHAAANTYGIPAFNVNNLEQVQAVMAAADEVGAPVILQASAGARKYAGEPFIKHLIQAAIEMYPHIPLVMHQDHGQSPDVCQGAINLGFSSVMMDGSLEADGKTIASYDYNVDVTKKVVDMAHKLGVTVEGELGCLGSLETMKGDKEDGHGTDATMTREQLLTDPEQAADFVKKTQLDALAIAIGTSHGAYKFTRKPTGDILAIERIAEIHRRLPNTHLVMHGSSSVPQELLAQINQYGGKMKETYGVPVEEIQKAIKFGVRKINIDTDIRLAMTGAVRKFLTENPDKFDAREWLKPAREAAKQICKQRYIEFGCEGQAGKIKGDTLQVVAGKYAKGELAQVVN</sequence>
<dbReference type="RefSeq" id="WP_009519608.1">
    <property type="nucleotide sequence ID" value="NZ_CCAE010000027.1"/>
</dbReference>
<dbReference type="Gene3D" id="3.20.20.70">
    <property type="entry name" value="Aldolase class I"/>
    <property type="match status" value="1"/>
</dbReference>
<comment type="pathway">
    <text evidence="3 12">Carbohydrate degradation; glycolysis; D-glyceraldehyde 3-phosphate and glycerone phosphate from D-glucose: step 4/4.</text>
</comment>
<feature type="binding site" evidence="11">
    <location>
        <position position="105"/>
    </location>
    <ligand>
        <name>Zn(2+)</name>
        <dbReference type="ChEBI" id="CHEBI:29105"/>
        <label>2</label>
    </ligand>
</feature>
<dbReference type="Proteomes" id="UP000028878">
    <property type="component" value="Unassembled WGS sequence"/>
</dbReference>
<evidence type="ECO:0000256" key="10">
    <source>
        <dbReference type="PIRSR" id="PIRSR001359-2"/>
    </source>
</evidence>
<dbReference type="GO" id="GO:0004332">
    <property type="term" value="F:fructose-bisphosphate aldolase activity"/>
    <property type="evidence" value="ECO:0007669"/>
    <property type="project" value="UniProtKB-EC"/>
</dbReference>
<evidence type="ECO:0000256" key="3">
    <source>
        <dbReference type="ARBA" id="ARBA00004714"/>
    </source>
</evidence>
<evidence type="ECO:0000256" key="8">
    <source>
        <dbReference type="ARBA" id="ARBA00023239"/>
    </source>
</evidence>
<dbReference type="UniPathway" id="UPA00109">
    <property type="reaction ID" value="UER00183"/>
</dbReference>
<feature type="binding site" evidence="11">
    <location>
        <position position="84"/>
    </location>
    <ligand>
        <name>Zn(2+)</name>
        <dbReference type="ChEBI" id="CHEBI:29105"/>
        <label>1</label>
        <note>catalytic</note>
    </ligand>
</feature>
<feature type="binding site" evidence="10">
    <location>
        <begin position="275"/>
        <end position="278"/>
    </location>
    <ligand>
        <name>dihydroxyacetone phosphate</name>
        <dbReference type="ChEBI" id="CHEBI:57642"/>
    </ligand>
</feature>
<keyword evidence="7 12" id="KW-0324">Glycolysis</keyword>
<dbReference type="NCBIfam" id="TIGR00167">
    <property type="entry name" value="cbbA"/>
    <property type="match status" value="1"/>
</dbReference>
<feature type="binding site" evidence="10">
    <location>
        <position position="199"/>
    </location>
    <ligand>
        <name>dihydroxyacetone phosphate</name>
        <dbReference type="ChEBI" id="CHEBI:57642"/>
    </ligand>
</feature>
<evidence type="ECO:0000256" key="6">
    <source>
        <dbReference type="ARBA" id="ARBA00022833"/>
    </source>
</evidence>
<dbReference type="InterPro" id="IPR050246">
    <property type="entry name" value="Class_II_FBP_aldolase"/>
</dbReference>
<comment type="cofactor">
    <cofactor evidence="12">
        <name>Zn(2+)</name>
        <dbReference type="ChEBI" id="CHEBI:29105"/>
    </cofactor>
    <text evidence="12">One is catalytic and the other provides a structural contribution.</text>
</comment>
<evidence type="ECO:0000256" key="2">
    <source>
        <dbReference type="ARBA" id="ARBA00002181"/>
    </source>
</evidence>
<dbReference type="GO" id="GO:0006096">
    <property type="term" value="P:glycolytic process"/>
    <property type="evidence" value="ECO:0007669"/>
    <property type="project" value="UniProtKB-UniPathway"/>
</dbReference>
<dbReference type="InterPro" id="IPR006412">
    <property type="entry name" value="Fruct_bisP_Calv"/>
</dbReference>
<evidence type="ECO:0000256" key="9">
    <source>
        <dbReference type="PIRSR" id="PIRSR001359-1"/>
    </source>
</evidence>
<evidence type="ECO:0000256" key="11">
    <source>
        <dbReference type="PIRSR" id="PIRSR001359-3"/>
    </source>
</evidence>
<dbReference type="AlphaFoldDB" id="A0A1L1PTR2"/>
<name>A0A1L1PTR2_HYDIT</name>
<dbReference type="GO" id="GO:0008270">
    <property type="term" value="F:zinc ion binding"/>
    <property type="evidence" value="ECO:0007669"/>
    <property type="project" value="InterPro"/>
</dbReference>
<evidence type="ECO:0000256" key="12">
    <source>
        <dbReference type="RuleBase" id="RU365019"/>
    </source>
</evidence>
<evidence type="ECO:0000313" key="13">
    <source>
        <dbReference type="EMBL" id="CDN88705.1"/>
    </source>
</evidence>
<keyword evidence="14" id="KW-1185">Reference proteome</keyword>
<dbReference type="SUPFAM" id="SSF51569">
    <property type="entry name" value="Aldolase"/>
    <property type="match status" value="1"/>
</dbReference>
<dbReference type="PIRSF" id="PIRSF001359">
    <property type="entry name" value="F_bP_aldolase_II"/>
    <property type="match status" value="1"/>
</dbReference>
<feature type="binding site" evidence="11">
    <location>
        <position position="198"/>
    </location>
    <ligand>
        <name>Zn(2+)</name>
        <dbReference type="ChEBI" id="CHEBI:29105"/>
        <label>1</label>
        <note>catalytic</note>
    </ligand>
</feature>
<feature type="active site" description="Proton donor" evidence="9">
    <location>
        <position position="83"/>
    </location>
</feature>
<feature type="binding site" evidence="11">
    <location>
        <position position="232"/>
    </location>
    <ligand>
        <name>Zn(2+)</name>
        <dbReference type="ChEBI" id="CHEBI:29105"/>
        <label>1</label>
        <note>catalytic</note>
    </ligand>
</feature>
<organism evidence="13 14">
    <name type="scientific">Hydrogenophaga intermedia</name>
    <dbReference type="NCBI Taxonomy" id="65786"/>
    <lineage>
        <taxon>Bacteria</taxon>
        <taxon>Pseudomonadati</taxon>
        <taxon>Pseudomonadota</taxon>
        <taxon>Betaproteobacteria</taxon>
        <taxon>Burkholderiales</taxon>
        <taxon>Comamonadaceae</taxon>
        <taxon>Hydrogenophaga</taxon>
    </lineage>
</organism>
<feature type="binding site" evidence="10">
    <location>
        <begin position="233"/>
        <end position="235"/>
    </location>
    <ligand>
        <name>dihydroxyacetone phosphate</name>
        <dbReference type="ChEBI" id="CHEBI:57642"/>
    </ligand>
</feature>
<dbReference type="NCBIfam" id="TIGR01521">
    <property type="entry name" value="FruBisAldo_II_B"/>
    <property type="match status" value="1"/>
</dbReference>
<comment type="cofactor">
    <cofactor evidence="11">
        <name>Zn(2+)</name>
        <dbReference type="ChEBI" id="CHEBI:29105"/>
    </cofactor>
    <text evidence="11">Binds 2 Zn(2+) ions per subunit. One is catalytic and the other provides a structural contribution.</text>
</comment>
<keyword evidence="6 11" id="KW-0862">Zinc</keyword>